<dbReference type="PROSITE" id="PS51257">
    <property type="entry name" value="PROKAR_LIPOPROTEIN"/>
    <property type="match status" value="1"/>
</dbReference>
<accession>A0A5B1L9Z3</accession>
<feature type="signal peptide" evidence="1">
    <location>
        <begin position="1"/>
        <end position="26"/>
    </location>
</feature>
<reference evidence="2 3" key="2">
    <citation type="submission" date="2019-09" db="EMBL/GenBank/DDBJ databases">
        <authorList>
            <person name="Jin C."/>
        </authorList>
    </citation>
    <scope>NUCLEOTIDE SEQUENCE [LARGE SCALE GENOMIC DNA]</scope>
    <source>
        <strain evidence="2 3">BN130099</strain>
    </source>
</reference>
<evidence type="ECO:0000313" key="3">
    <source>
        <dbReference type="Proteomes" id="UP000325003"/>
    </source>
</evidence>
<comment type="caution">
    <text evidence="2">The sequence shown here is derived from an EMBL/GenBank/DDBJ whole genome shotgun (WGS) entry which is preliminary data.</text>
</comment>
<evidence type="ECO:0000313" key="2">
    <source>
        <dbReference type="EMBL" id="KAA1417018.1"/>
    </source>
</evidence>
<dbReference type="RefSeq" id="WP_149729688.1">
    <property type="nucleotide sequence ID" value="NZ_VUJV01000006.1"/>
</dbReference>
<keyword evidence="3" id="KW-1185">Reference proteome</keyword>
<reference evidence="2 3" key="1">
    <citation type="submission" date="2019-09" db="EMBL/GenBank/DDBJ databases">
        <title>Nocardioides panacisoli sp. nov., isolated from the soil of a ginseng field.</title>
        <authorList>
            <person name="Cho C."/>
        </authorList>
    </citation>
    <scope>NUCLEOTIDE SEQUENCE [LARGE SCALE GENOMIC DNA]</scope>
    <source>
        <strain evidence="2 3">BN130099</strain>
    </source>
</reference>
<feature type="chain" id="PRO_5022683182" evidence="1">
    <location>
        <begin position="27"/>
        <end position="266"/>
    </location>
</feature>
<sequence>MNTMIKNLVAGSLVVIALTSCSTDTAASSDPAAGPVLGPGSTYRVPQNDDIQIYFRSIAGVNDAGAELRFSNDIVEHLPNQQFIVNGQEPITLSRGIVVGRVTGVLPGRAYVTDSTDSQDGRSMLVGFKDPLAEWRIARLQVSVDRWYADAPAPTDIEVGAFVAHPAGDPLGQAEMRGLADLGRIVLVLDPARRFEWNTNVFPVARGGVLLGDIDTAGEIGFPGLGPESSDFVGSATIADLDAAWKATPQPIEIAIDMETGVLERK</sequence>
<dbReference type="Proteomes" id="UP000325003">
    <property type="component" value="Unassembled WGS sequence"/>
</dbReference>
<proteinExistence type="predicted"/>
<organism evidence="2 3">
    <name type="scientific">Nocardioides humilatus</name>
    <dbReference type="NCBI Taxonomy" id="2607660"/>
    <lineage>
        <taxon>Bacteria</taxon>
        <taxon>Bacillati</taxon>
        <taxon>Actinomycetota</taxon>
        <taxon>Actinomycetes</taxon>
        <taxon>Propionibacteriales</taxon>
        <taxon>Nocardioidaceae</taxon>
        <taxon>Nocardioides</taxon>
    </lineage>
</organism>
<evidence type="ECO:0000256" key="1">
    <source>
        <dbReference type="SAM" id="SignalP"/>
    </source>
</evidence>
<gene>
    <name evidence="2" type="ORF">F0U44_17725</name>
</gene>
<protein>
    <submittedName>
        <fullName evidence="2">Uncharacterized protein</fullName>
    </submittedName>
</protein>
<name>A0A5B1L9Z3_9ACTN</name>
<keyword evidence="1" id="KW-0732">Signal</keyword>
<dbReference type="EMBL" id="VUJV01000006">
    <property type="protein sequence ID" value="KAA1417018.1"/>
    <property type="molecule type" value="Genomic_DNA"/>
</dbReference>
<dbReference type="AlphaFoldDB" id="A0A5B1L9Z3"/>